<dbReference type="EMBL" id="KQ425128">
    <property type="protein sequence ID" value="KOF69941.1"/>
    <property type="molecule type" value="Genomic_DNA"/>
</dbReference>
<dbReference type="AlphaFoldDB" id="A0A0L8FYX8"/>
<organism evidence="1">
    <name type="scientific">Octopus bimaculoides</name>
    <name type="common">California two-spotted octopus</name>
    <dbReference type="NCBI Taxonomy" id="37653"/>
    <lineage>
        <taxon>Eukaryota</taxon>
        <taxon>Metazoa</taxon>
        <taxon>Spiralia</taxon>
        <taxon>Lophotrochozoa</taxon>
        <taxon>Mollusca</taxon>
        <taxon>Cephalopoda</taxon>
        <taxon>Coleoidea</taxon>
        <taxon>Octopodiformes</taxon>
        <taxon>Octopoda</taxon>
        <taxon>Incirrata</taxon>
        <taxon>Octopodidae</taxon>
        <taxon>Octopus</taxon>
    </lineage>
</organism>
<accession>A0A0L8FYX8</accession>
<sequence>MLFNIAKIKFIQSHVSFLTIPRFYDSSYQPTPGHMLLQSHSALTPIAITSTKLSLTSIIKTKLQ</sequence>
<reference evidence="1" key="1">
    <citation type="submission" date="2015-07" db="EMBL/GenBank/DDBJ databases">
        <title>MeaNS - Measles Nucleotide Surveillance Program.</title>
        <authorList>
            <person name="Tran T."/>
            <person name="Druce J."/>
        </authorList>
    </citation>
    <scope>NUCLEOTIDE SEQUENCE</scope>
    <source>
        <strain evidence="1">UCB-OBI-ISO-001</strain>
        <tissue evidence="1">Gonad</tissue>
    </source>
</reference>
<proteinExistence type="predicted"/>
<protein>
    <submittedName>
        <fullName evidence="1">Uncharacterized protein</fullName>
    </submittedName>
</protein>
<name>A0A0L8FYX8_OCTBM</name>
<evidence type="ECO:0000313" key="1">
    <source>
        <dbReference type="EMBL" id="KOF69941.1"/>
    </source>
</evidence>
<gene>
    <name evidence="1" type="ORF">OCBIM_22003839mg</name>
</gene>